<dbReference type="NCBIfam" id="TIGR02675">
    <property type="entry name" value="tape_meas_nterm"/>
    <property type="match status" value="1"/>
</dbReference>
<accession>A0A6M3KHZ0</accession>
<organism evidence="3">
    <name type="scientific">viral metagenome</name>
    <dbReference type="NCBI Taxonomy" id="1070528"/>
    <lineage>
        <taxon>unclassified sequences</taxon>
        <taxon>metagenomes</taxon>
        <taxon>organismal metagenomes</taxon>
    </lineage>
</organism>
<feature type="domain" description="Tape measure protein N-terminal" evidence="2">
    <location>
        <begin position="242"/>
        <end position="431"/>
    </location>
</feature>
<feature type="coiled-coil region" evidence="1">
    <location>
        <begin position="78"/>
        <end position="112"/>
    </location>
</feature>
<name>A0A6M3KHZ0_9ZZZZ</name>
<sequence>MSDIELTLSADLGDAIKNVGAFRKEYQELVKAVEKPLRQVEGLQKTQEDAKAASTAYFEARKRVTDLKTAIAAAGQPVKALNQEFRQAERALASATREFDKQKTKVREQRAELRAAGVDTRNLAGEQVRLRAELGKAVAKGSGDAAITSAVDRFGVAELRKLRAQLVALDADYRRLTKSGVLSARERIAAEIQYQAQVNRTRAAIRELQTGSEQIGGNLQDMATKLAAVVAAAYSIERGTRAFFDIADSVVTMEDRLRGAVATQDEYDRSLARLEETSKRVRIPLAQTTELFIGAVGPLREMGFSAAAAADMVAALSAGLVTSNVKGEQAEAMINQLSKGLQTGTIRGEAFTEMLTKAPTLINALTTSLGVSRSELIRMAEAGELTTERFVTALSKQSEELLNLADNMRNTVGDARTTNTDSINKVVGAIDTLTGASEKAIDNLDLLSTALDKAATGDSSGVTDFLSGQLNTTGLFSGFSLWIEGFKAWSDSGDEAAEKVVSAEETAASRTRELNEQALAAKRAYADEFNSITDQLTIKFKNALDDQVAAQRKANAELGKARKAQLDTEKRYQDALSKLGSGGAGPASFNNAQSLQVAARQSLRSGDIEGAKRNAQAALDMLLKLSEAGENTYGFEGMIKGLQAIEQESDQINADKAEKSFEAAREKTREWKKELEALKDFQITPNISDEALAKEAEKLRNWAKMIGLDIAIAPRVLPDGAPQPGGALGAGITAPQKSVIFDPKANPPVPVEIKPVGVAQITKGELPPVEVTPKWVQDGNSYSDGPLEVAARPKWVQDGNSFTDAPPVDVQLQLDQESATVAQQAVEGIAQDLQRKLQLQISIAPPTSTGPSGAPSTDGFAGGGWTGPGSKYKPAGIVHADEHVQPKRVVNEPGALSFLEQIRRNGFRNTISQLQASMASRLAGYAEGGPVSERALPAIPTMNPALMAAAGPDTRVPANLYLYGDKDPVSVMVEQDSFGRLLRRTALKNGRPSRS</sequence>
<evidence type="ECO:0000259" key="2">
    <source>
        <dbReference type="Pfam" id="PF20155"/>
    </source>
</evidence>
<gene>
    <name evidence="3" type="ORF">MM415A00587_0016</name>
</gene>
<reference evidence="3" key="1">
    <citation type="submission" date="2020-03" db="EMBL/GenBank/DDBJ databases">
        <title>The deep terrestrial virosphere.</title>
        <authorList>
            <person name="Holmfeldt K."/>
            <person name="Nilsson E."/>
            <person name="Simone D."/>
            <person name="Lopez-Fernandez M."/>
            <person name="Wu X."/>
            <person name="de Brujin I."/>
            <person name="Lundin D."/>
            <person name="Andersson A."/>
            <person name="Bertilsson S."/>
            <person name="Dopson M."/>
        </authorList>
    </citation>
    <scope>NUCLEOTIDE SEQUENCE</scope>
    <source>
        <strain evidence="3">MM415A00587</strain>
    </source>
</reference>
<dbReference type="EMBL" id="MT142447">
    <property type="protein sequence ID" value="QJA81098.1"/>
    <property type="molecule type" value="Genomic_DNA"/>
</dbReference>
<proteinExistence type="predicted"/>
<dbReference type="InterPro" id="IPR013491">
    <property type="entry name" value="Tape_meas_N"/>
</dbReference>
<dbReference type="AlphaFoldDB" id="A0A6M3KHZ0"/>
<keyword evidence="1" id="KW-0175">Coiled coil</keyword>
<evidence type="ECO:0000313" key="3">
    <source>
        <dbReference type="EMBL" id="QJA81098.1"/>
    </source>
</evidence>
<dbReference type="PANTHER" id="PTHR23159">
    <property type="entry name" value="CENTROSOMAL PROTEIN 2"/>
    <property type="match status" value="1"/>
</dbReference>
<dbReference type="Pfam" id="PF20155">
    <property type="entry name" value="TMP_3"/>
    <property type="match status" value="1"/>
</dbReference>
<protein>
    <submittedName>
        <fullName evidence="3">Putative tail protein</fullName>
    </submittedName>
</protein>
<evidence type="ECO:0000256" key="1">
    <source>
        <dbReference type="SAM" id="Coils"/>
    </source>
</evidence>
<dbReference type="PANTHER" id="PTHR23159:SF60">
    <property type="entry name" value="SPINDLE ASSEMBLY ABNORMAL PROTEIN 4"/>
    <property type="match status" value="1"/>
</dbReference>